<feature type="compositionally biased region" description="Basic and acidic residues" evidence="2">
    <location>
        <begin position="226"/>
        <end position="236"/>
    </location>
</feature>
<feature type="region of interest" description="Disordered" evidence="2">
    <location>
        <begin position="175"/>
        <end position="261"/>
    </location>
</feature>
<dbReference type="Gene3D" id="1.10.150.50">
    <property type="entry name" value="Transcription Factor, Ets-1"/>
    <property type="match status" value="1"/>
</dbReference>
<dbReference type="PANTHER" id="PTHR10627">
    <property type="entry name" value="SCP160"/>
    <property type="match status" value="1"/>
</dbReference>
<feature type="compositionally biased region" description="Gly residues" evidence="2">
    <location>
        <begin position="15"/>
        <end position="24"/>
    </location>
</feature>
<keyword evidence="5" id="KW-1185">Reference proteome</keyword>
<dbReference type="SUPFAM" id="SSF47769">
    <property type="entry name" value="SAM/Pointed domain"/>
    <property type="match status" value="1"/>
</dbReference>
<feature type="compositionally biased region" description="Polar residues" evidence="2">
    <location>
        <begin position="30"/>
        <end position="39"/>
    </location>
</feature>
<gene>
    <name evidence="4" type="ORF">FRX31_029423</name>
</gene>
<accession>A0A7J6V9U2</accession>
<dbReference type="OrthoDB" id="539213at2759"/>
<evidence type="ECO:0000256" key="1">
    <source>
        <dbReference type="ARBA" id="ARBA00022737"/>
    </source>
</evidence>
<feature type="region of interest" description="Disordered" evidence="2">
    <location>
        <begin position="136"/>
        <end position="158"/>
    </location>
</feature>
<reference evidence="4 5" key="1">
    <citation type="submission" date="2020-06" db="EMBL/GenBank/DDBJ databases">
        <title>Transcriptomic and genomic resources for Thalictrum thalictroides and T. hernandezii: Facilitating candidate gene discovery in an emerging model plant lineage.</title>
        <authorList>
            <person name="Arias T."/>
            <person name="Riano-Pachon D.M."/>
            <person name="Di Stilio V.S."/>
        </authorList>
    </citation>
    <scope>NUCLEOTIDE SEQUENCE [LARGE SCALE GENOMIC DNA]</scope>
    <source>
        <strain evidence="5">cv. WT478/WT964</strain>
        <tissue evidence="4">Leaves</tissue>
    </source>
</reference>
<dbReference type="AlphaFoldDB" id="A0A7J6V9U2"/>
<feature type="region of interest" description="Disordered" evidence="2">
    <location>
        <begin position="84"/>
        <end position="124"/>
    </location>
</feature>
<feature type="compositionally biased region" description="Basic and acidic residues" evidence="2">
    <location>
        <begin position="175"/>
        <end position="192"/>
    </location>
</feature>
<dbReference type="SMART" id="SM00454">
    <property type="entry name" value="SAM"/>
    <property type="match status" value="1"/>
</dbReference>
<comment type="caution">
    <text evidence="4">The sequence shown here is derived from an EMBL/GenBank/DDBJ whole genome shotgun (WGS) entry which is preliminary data.</text>
</comment>
<evidence type="ECO:0000259" key="3">
    <source>
        <dbReference type="PROSITE" id="PS50105"/>
    </source>
</evidence>
<keyword evidence="1" id="KW-0677">Repeat</keyword>
<sequence length="331" mass="36089">MPELLQLPDVPVNGGTVGGGGGGTLVVADNPNQPSGLSSKRQRRPSVRLGEIGDQPATLTAYDSYRRNKQLWNDSRCRFYSQKVTGKSSSLSKTRPLTNLGNNGSSHETLETHENGGDDDNLGNSELLVSGNRVKGRDLKGKRGGGGGGGGTKRVRTNWGSSKTTLNEELDKFSGDDYYRDFDDGERSESPLKDGSPIHSLENTNVDLHKDANFLGQRKGNNRGGRVSESRDHDAAEVDVPSETDARDWKSRASVERSSDLGRCPPLEDGVRMWLIGLGLGRYESIFEMHEVDEEVLPLLTLEDLKDMGIDAVGSRRKLYSAIQKLGRGFS</sequence>
<dbReference type="Proteomes" id="UP000554482">
    <property type="component" value="Unassembled WGS sequence"/>
</dbReference>
<feature type="compositionally biased region" description="Polar residues" evidence="2">
    <location>
        <begin position="84"/>
        <end position="107"/>
    </location>
</feature>
<feature type="domain" description="SAM" evidence="3">
    <location>
        <begin position="269"/>
        <end position="329"/>
    </location>
</feature>
<feature type="region of interest" description="Disordered" evidence="2">
    <location>
        <begin position="1"/>
        <end position="54"/>
    </location>
</feature>
<evidence type="ECO:0000256" key="2">
    <source>
        <dbReference type="SAM" id="MobiDB-lite"/>
    </source>
</evidence>
<protein>
    <submittedName>
        <fullName evidence="4">Sterile alpha motif (SAM) domain-containing protein</fullName>
    </submittedName>
</protein>
<dbReference type="Pfam" id="PF07647">
    <property type="entry name" value="SAM_2"/>
    <property type="match status" value="1"/>
</dbReference>
<dbReference type="PANTHER" id="PTHR10627:SF69">
    <property type="entry name" value="PROTEIN BICAUDAL C"/>
    <property type="match status" value="1"/>
</dbReference>
<evidence type="ECO:0000313" key="4">
    <source>
        <dbReference type="EMBL" id="KAF5180990.1"/>
    </source>
</evidence>
<feature type="compositionally biased region" description="Basic and acidic residues" evidence="2">
    <location>
        <begin position="244"/>
        <end position="260"/>
    </location>
</feature>
<dbReference type="InterPro" id="IPR001660">
    <property type="entry name" value="SAM"/>
</dbReference>
<name>A0A7J6V9U2_THATH</name>
<evidence type="ECO:0000313" key="5">
    <source>
        <dbReference type="Proteomes" id="UP000554482"/>
    </source>
</evidence>
<dbReference type="PROSITE" id="PS50105">
    <property type="entry name" value="SAM_DOMAIN"/>
    <property type="match status" value="1"/>
</dbReference>
<proteinExistence type="predicted"/>
<organism evidence="4 5">
    <name type="scientific">Thalictrum thalictroides</name>
    <name type="common">Rue-anemone</name>
    <name type="synonym">Anemone thalictroides</name>
    <dbReference type="NCBI Taxonomy" id="46969"/>
    <lineage>
        <taxon>Eukaryota</taxon>
        <taxon>Viridiplantae</taxon>
        <taxon>Streptophyta</taxon>
        <taxon>Embryophyta</taxon>
        <taxon>Tracheophyta</taxon>
        <taxon>Spermatophyta</taxon>
        <taxon>Magnoliopsida</taxon>
        <taxon>Ranunculales</taxon>
        <taxon>Ranunculaceae</taxon>
        <taxon>Thalictroideae</taxon>
        <taxon>Thalictrum</taxon>
    </lineage>
</organism>
<dbReference type="InterPro" id="IPR013761">
    <property type="entry name" value="SAM/pointed_sf"/>
</dbReference>
<dbReference type="CDD" id="cd09487">
    <property type="entry name" value="SAM_superfamily"/>
    <property type="match status" value="1"/>
</dbReference>
<dbReference type="EMBL" id="JABWDY010036723">
    <property type="protein sequence ID" value="KAF5180990.1"/>
    <property type="molecule type" value="Genomic_DNA"/>
</dbReference>